<dbReference type="InterPro" id="IPR025150">
    <property type="entry name" value="GH123_cat"/>
</dbReference>
<proteinExistence type="predicted"/>
<sequence>MRLSRKSFSIGLFLGFIVGAFSVVIIAAGAGALILRDPHGNLAKVVLSKAHYFLGPLVSVKHLALNAVSKLKDPELKLKYPLSFQKVLFSGSRIEKSGNLVSWIEPFSARVKEDEEPPRHEIRDFEKSRPISLIGLKRETLTFQLVLRSRYSLDNLHVKIDPSPEAACLRFHRFKEVYLKVMVKGYDGSLKKIVSPDPLIPFTDPYSSGHRLIEGISLSKGKNQPVWFDVYISDTCRTGNYTATLKVREGARILRNTPIQIHIVNASLPRHVNFDRWMQLYMGRFFNGEYIQNDQMLKPMLEKYFVMAHNYGFAASGCLTIGPNIQWDQNTGHISSIDWTKYDTMFGEYLSGTLTGSSPNTWCLPTLGPYVEGTVGGFTYMTATPSVISDWNKLPRQIAQEESRSIVRHWREKGWPLKNAFAYVWDEPLHQLYYPDIYQLIANIADAIHEGSNNKIRVMLTDDPYIWDRHEAGHHKSLMYDKIDIWSPSSDTYIPNKIWPYQRDGKRAWFYQGGPPFTPASDITGTGPGLRMWFWTAWKYKLNGLFYWASDFWSGNAIDNNPYTHGGTEDGVIFYPGHQLHFLGFPDINGPVPSIRMAQWRRGYDDYRYFVLLKEKGKKEEVNNLVNEMVPHALNDGGYFPYWRNPLWHRPGDWNHDPKAWHLDRVILAKEIEKIVGN</sequence>
<dbReference type="Proteomes" id="UP000009374">
    <property type="component" value="Unassembled WGS sequence"/>
</dbReference>
<evidence type="ECO:0000313" key="3">
    <source>
        <dbReference type="EMBL" id="EES52315.1"/>
    </source>
</evidence>
<evidence type="ECO:0000256" key="1">
    <source>
        <dbReference type="SAM" id="Phobius"/>
    </source>
</evidence>
<accession>C6HYN0</accession>
<keyword evidence="1" id="KW-0812">Transmembrane</keyword>
<dbReference type="EMBL" id="GG693878">
    <property type="protein sequence ID" value="EES52315.1"/>
    <property type="molecule type" value="Genomic_DNA"/>
</dbReference>
<keyword evidence="4" id="KW-1185">Reference proteome</keyword>
<evidence type="ECO:0000313" key="4">
    <source>
        <dbReference type="Proteomes" id="UP000009374"/>
    </source>
</evidence>
<evidence type="ECO:0000259" key="2">
    <source>
        <dbReference type="Pfam" id="PF13320"/>
    </source>
</evidence>
<gene>
    <name evidence="3" type="ORF">UBAL3_94240107</name>
</gene>
<dbReference type="AlphaFoldDB" id="C6HYN0"/>
<name>C6HYN0_9BACT</name>
<feature type="transmembrane region" description="Helical" evidence="1">
    <location>
        <begin position="12"/>
        <end position="35"/>
    </location>
</feature>
<reference evidence="3 4" key="1">
    <citation type="journal article" date="2009" name="Appl. Environ. Microbiol.">
        <title>Community genomic and proteomic analyses of chemoautotrophic iron-oxidizing "Leptospirillum rubarum" (Group II) and "Leptospirillum ferrodiazotrophum" (Group III) bacteria in acid mine drainage biofilms.</title>
        <authorList>
            <person name="Goltsman D.S."/>
            <person name="Denef V.J."/>
            <person name="Singer S.W."/>
            <person name="VerBerkmoes N.C."/>
            <person name="Lefsrud M."/>
            <person name="Mueller R.S."/>
            <person name="Dick G.J."/>
            <person name="Sun C.L."/>
            <person name="Wheeler K.E."/>
            <person name="Zemla A."/>
            <person name="Baker B.J."/>
            <person name="Hauser L."/>
            <person name="Land M."/>
            <person name="Shah M.B."/>
            <person name="Thelen M.P."/>
            <person name="Hettich R.L."/>
            <person name="Banfield J.F."/>
        </authorList>
    </citation>
    <scope>NUCLEOTIDE SEQUENCE [LARGE SCALE GENOMIC DNA]</scope>
</reference>
<organism evidence="3 4">
    <name type="scientific">Leptospirillum ferrodiazotrophum</name>
    <dbReference type="NCBI Taxonomy" id="412449"/>
    <lineage>
        <taxon>Bacteria</taxon>
        <taxon>Pseudomonadati</taxon>
        <taxon>Nitrospirota</taxon>
        <taxon>Nitrospiria</taxon>
        <taxon>Nitrospirales</taxon>
        <taxon>Nitrospiraceae</taxon>
        <taxon>Leptospirillum</taxon>
    </lineage>
</organism>
<keyword evidence="1" id="KW-0472">Membrane</keyword>
<feature type="domain" description="Glycoside hydrolase 123 catalytic" evidence="2">
    <location>
        <begin position="406"/>
        <end position="610"/>
    </location>
</feature>
<dbReference type="Pfam" id="PF13320">
    <property type="entry name" value="GH123_cat"/>
    <property type="match status" value="1"/>
</dbReference>
<keyword evidence="1" id="KW-1133">Transmembrane helix</keyword>
<protein>
    <recommendedName>
        <fullName evidence="2">Glycoside hydrolase 123 catalytic domain-containing protein</fullName>
    </recommendedName>
</protein>